<dbReference type="PANTHER" id="PTHR10555:SF170">
    <property type="entry name" value="FI18122P1"/>
    <property type="match status" value="1"/>
</dbReference>
<dbReference type="GO" id="GO:0035091">
    <property type="term" value="F:phosphatidylinositol binding"/>
    <property type="evidence" value="ECO:0007669"/>
    <property type="project" value="InterPro"/>
</dbReference>
<name>A0A9C7PTN4_9RHOD</name>
<evidence type="ECO:0000256" key="1">
    <source>
        <dbReference type="SAM" id="MobiDB-lite"/>
    </source>
</evidence>
<dbReference type="InterPro" id="IPR027267">
    <property type="entry name" value="AH/BAR_dom_sf"/>
</dbReference>
<evidence type="ECO:0000313" key="3">
    <source>
        <dbReference type="EMBL" id="GJQ10266.1"/>
    </source>
</evidence>
<dbReference type="AlphaFoldDB" id="A0A9C7PTN4"/>
<dbReference type="Proteomes" id="UP001061958">
    <property type="component" value="Unassembled WGS sequence"/>
</dbReference>
<dbReference type="Gene3D" id="3.30.1520.10">
    <property type="entry name" value="Phox-like domain"/>
    <property type="match status" value="1"/>
</dbReference>
<keyword evidence="4" id="KW-1185">Reference proteome</keyword>
<dbReference type="EMBL" id="BQMJ01000014">
    <property type="protein sequence ID" value="GJQ10266.1"/>
    <property type="molecule type" value="Genomic_DNA"/>
</dbReference>
<dbReference type="InterPro" id="IPR001683">
    <property type="entry name" value="PX_dom"/>
</dbReference>
<feature type="domain" description="PX" evidence="2">
    <location>
        <begin position="209"/>
        <end position="283"/>
    </location>
</feature>
<dbReference type="SUPFAM" id="SSF64268">
    <property type="entry name" value="PX domain"/>
    <property type="match status" value="1"/>
</dbReference>
<dbReference type="PANTHER" id="PTHR10555">
    <property type="entry name" value="SORTING NEXIN"/>
    <property type="match status" value="1"/>
</dbReference>
<sequence length="581" mass="66984">MTDSSAELSDFEHPLQKHPLNFTNIKQGSAFYSLTETQSLDFLLDVNPTPPSGHSHSVSVVEKDEEASTQDIASDKPASEPPETTCFPTSVAQVNESIAFEDPLQLDASLSQPSNGSDEAQKHLVEDADWILKSLQNEKDQAPQWITDIQLKLQSEKKHSFIVCFSLLEKDRNTEEVQNGMDDRKETFDSTLESNARREETEDGFIVVSVERSKMDFTALDSMLRTKYRFCIFPALPLESLKEKFRYRSDSINHLRKDYERYLGRISKHPKLGHSDEFLAFLGVCKGDKSWSERSNEFLRDDLNSKGDMKHRVGKNLAQWARLQASEATKELRKGLSLIFEGHHTKEVDTQESVLARMEKIDRYLKSLENGLVSANKALEQYVERRSSLSNLVKSLESCFHERSNQEGSKMGEIFSSVAQSFAKDVYPKSQGEEMLVFVLRDYSFLARDARRILGERLHAYESYEEALSKYNEHVRKLEITSQTSSSAHKDTEKSATTSSAISYEEELLDRCRRFYEQAAYTTDSELRRFRLEYHLEMNRALYRLAYERWKGHLDSGKSWEQVFRLCDKQYNFLQQQISQG</sequence>
<dbReference type="OrthoDB" id="205639at2759"/>
<dbReference type="InterPro" id="IPR036871">
    <property type="entry name" value="PX_dom_sf"/>
</dbReference>
<protein>
    <recommendedName>
        <fullName evidence="2">PX domain-containing protein</fullName>
    </recommendedName>
</protein>
<dbReference type="GO" id="GO:0005768">
    <property type="term" value="C:endosome"/>
    <property type="evidence" value="ECO:0007669"/>
    <property type="project" value="TreeGrafter"/>
</dbReference>
<organism evidence="3 4">
    <name type="scientific">Galdieria partita</name>
    <dbReference type="NCBI Taxonomy" id="83374"/>
    <lineage>
        <taxon>Eukaryota</taxon>
        <taxon>Rhodophyta</taxon>
        <taxon>Bangiophyceae</taxon>
        <taxon>Galdieriales</taxon>
        <taxon>Galdieriaceae</taxon>
        <taxon>Galdieria</taxon>
    </lineage>
</organism>
<comment type="caution">
    <text evidence="3">The sequence shown here is derived from an EMBL/GenBank/DDBJ whole genome shotgun (WGS) entry which is preliminary data.</text>
</comment>
<evidence type="ECO:0000313" key="4">
    <source>
        <dbReference type="Proteomes" id="UP001061958"/>
    </source>
</evidence>
<proteinExistence type="predicted"/>
<reference evidence="3" key="2">
    <citation type="submission" date="2022-01" db="EMBL/GenBank/DDBJ databases">
        <authorList>
            <person name="Hirooka S."/>
            <person name="Miyagishima S.Y."/>
        </authorList>
    </citation>
    <scope>NUCLEOTIDE SEQUENCE</scope>
    <source>
        <strain evidence="3">NBRC 102759</strain>
    </source>
</reference>
<evidence type="ECO:0000259" key="2">
    <source>
        <dbReference type="Pfam" id="PF00787"/>
    </source>
</evidence>
<feature type="region of interest" description="Disordered" evidence="1">
    <location>
        <begin position="46"/>
        <end position="84"/>
    </location>
</feature>
<dbReference type="Pfam" id="PF00787">
    <property type="entry name" value="PX"/>
    <property type="match status" value="1"/>
</dbReference>
<reference evidence="3" key="1">
    <citation type="journal article" date="2022" name="Proc. Natl. Acad. Sci. U.S.A.">
        <title>Life cycle and functional genomics of the unicellular red alga Galdieria for elucidating algal and plant evolution and industrial use.</title>
        <authorList>
            <person name="Hirooka S."/>
            <person name="Itabashi T."/>
            <person name="Ichinose T.M."/>
            <person name="Onuma R."/>
            <person name="Fujiwara T."/>
            <person name="Yamashita S."/>
            <person name="Jong L.W."/>
            <person name="Tomita R."/>
            <person name="Iwane A.H."/>
            <person name="Miyagishima S.Y."/>
        </authorList>
    </citation>
    <scope>NUCLEOTIDE SEQUENCE</scope>
    <source>
        <strain evidence="3">NBRC 102759</strain>
    </source>
</reference>
<accession>A0A9C7PTN4</accession>
<dbReference type="Gene3D" id="1.20.1270.60">
    <property type="entry name" value="Arfaptin homology (AH) domain/BAR domain"/>
    <property type="match status" value="1"/>
</dbReference>
<gene>
    <name evidence="3" type="ORF">GpartN1_g2057.t1</name>
</gene>